<dbReference type="EMBL" id="KL596654">
    <property type="protein sequence ID" value="KER30843.1"/>
    <property type="molecule type" value="Genomic_DNA"/>
</dbReference>
<sequence>MRPKFVRVALKGSSRNKLYRKVRQAVAPSGCFRCPTDERVHNAFSRLSEGDKLGCDLPRYSPAVSPIPVIRTLEPERHSPLRSLENLSVPAFCHKVAHCKSLKGSVRMFCLHLYCFSSVSFLNHSQPGRSILTAVRRMARRLNLPLSGLAVVLDELRYFFPSLPKDPRTVMKTPRRCCVRQKAGGMYIHLGLKAGLLQQLREIQTTVTNIEIQINVDGIRAYNNSRTQVWPILSRIISPFFGQPFVVGIYCGKQKPNDAHQLMSDTVAELTDVLANGVSGVCSTHTVRLQCIICDSPARAFLKQVKGHTGYYGCDYCTQRGVHIGTRMTFPSLTAPLRRDYDFRTRKQEKHHIGPSPMEELNFPMIDGFPPDYMHSVCLGLVRKFLILLRAMPIGHKARLSLESWNLLNANIEQQSLALSIDFPRKCRGVVDLDRWKASELRQFLLYIGPVVLRDILHPDVYECFMLFTFFSQHYANFLIDVSKVAVSKFAAIFGPSHLVYNIHLFSHLFNFIKLYGCLDRFSCFPYESELGHLKHYIHGPKPPAVQLYRRLSERVGLDAVERKVFLDDVGLRLRPSVTAGCRRFIHRDVVFSKNFPDNCILLDGQPAVIVDFSKDTIVYQKFKTVLPFYTHVLISTDVLVFQCSDLQHTRLFASVDQISCKCLSFSRTDTRIYFPILHTLIDYRARTKCIGSAVSSFSVKNVLETFPDALSAQQEALDSGHTSSAEQNDERLVRQSRQKQYVYESYYNGCSAKKRLPSDFTDGSDRDSSGDTTLFANIVISPPTPKRLCTNPTATISSLIPVRDAPPVPRDAPMICGTYVLFHYHHQIIYQQFHVYNTSRRGRSSTTQFYPDPQASVISPDLANLILKNLEKIYSSLQRLHMKIDALVPTSSSEALNEPPLPLSSMDDLQKYEEHLRDGPRYAQLVERWLLQEAGDVQVYLTNVLTRTLAPRLAVLLNWRGINDKKAFGSTRLAQGLIYAATEKFPNTNPRQVKEIVHRWLENERQKVRKRLQRATKNDK</sequence>
<evidence type="ECO:0000313" key="2">
    <source>
        <dbReference type="Proteomes" id="UP000054324"/>
    </source>
</evidence>
<gene>
    <name evidence="1" type="ORF">T265_02778</name>
</gene>
<dbReference type="Proteomes" id="UP000054324">
    <property type="component" value="Unassembled WGS sequence"/>
</dbReference>
<dbReference type="PANTHER" id="PTHR33053:SF9">
    <property type="entry name" value="AGAP000105-PA"/>
    <property type="match status" value="1"/>
</dbReference>
<evidence type="ECO:0008006" key="3">
    <source>
        <dbReference type="Google" id="ProtNLM"/>
    </source>
</evidence>
<organism evidence="1 2">
    <name type="scientific">Opisthorchis viverrini</name>
    <name type="common">Southeast Asian liver fluke</name>
    <dbReference type="NCBI Taxonomy" id="6198"/>
    <lineage>
        <taxon>Eukaryota</taxon>
        <taxon>Metazoa</taxon>
        <taxon>Spiralia</taxon>
        <taxon>Lophotrochozoa</taxon>
        <taxon>Platyhelminthes</taxon>
        <taxon>Trematoda</taxon>
        <taxon>Digenea</taxon>
        <taxon>Opisthorchiida</taxon>
        <taxon>Opisthorchiata</taxon>
        <taxon>Opisthorchiidae</taxon>
        <taxon>Opisthorchis</taxon>
    </lineage>
</organism>
<name>A0A074ZTP6_OPIVI</name>
<dbReference type="AlphaFoldDB" id="A0A074ZTP6"/>
<reference evidence="1 2" key="1">
    <citation type="submission" date="2013-11" db="EMBL/GenBank/DDBJ databases">
        <title>Opisthorchis viverrini - life in the bile duct.</title>
        <authorList>
            <person name="Young N.D."/>
            <person name="Nagarajan N."/>
            <person name="Lin S.J."/>
            <person name="Korhonen P.K."/>
            <person name="Jex A.R."/>
            <person name="Hall R.S."/>
            <person name="Safavi-Hemami H."/>
            <person name="Kaewkong W."/>
            <person name="Bertrand D."/>
            <person name="Gao S."/>
            <person name="Seet Q."/>
            <person name="Wongkham S."/>
            <person name="Teh B.T."/>
            <person name="Wongkham C."/>
            <person name="Intapan P.M."/>
            <person name="Maleewong W."/>
            <person name="Yang X."/>
            <person name="Hu M."/>
            <person name="Wang Z."/>
            <person name="Hofmann A."/>
            <person name="Sternberg P.W."/>
            <person name="Tan P."/>
            <person name="Wang J."/>
            <person name="Gasser R.B."/>
        </authorList>
    </citation>
    <scope>NUCLEOTIDE SEQUENCE [LARGE SCALE GENOMIC DNA]</scope>
</reference>
<proteinExistence type="predicted"/>
<dbReference type="KEGG" id="ovi:T265_02778"/>
<protein>
    <recommendedName>
        <fullName evidence="3">DUF4806 domain-containing protein</fullName>
    </recommendedName>
</protein>
<dbReference type="CTD" id="20316966"/>
<evidence type="ECO:0000313" key="1">
    <source>
        <dbReference type="EMBL" id="KER30843.1"/>
    </source>
</evidence>
<accession>A0A074ZTP6</accession>
<dbReference type="OrthoDB" id="10036512at2759"/>
<keyword evidence="2" id="KW-1185">Reference proteome</keyword>
<dbReference type="GeneID" id="20316966"/>
<dbReference type="RefSeq" id="XP_009165367.1">
    <property type="nucleotide sequence ID" value="XM_009167103.1"/>
</dbReference>
<dbReference type="PANTHER" id="PTHR33053">
    <property type="entry name" value="PROTEIN, PUTATIVE-RELATED"/>
    <property type="match status" value="1"/>
</dbReference>